<comment type="caution">
    <text evidence="4">The sequence shown here is derived from an EMBL/GenBank/DDBJ whole genome shotgun (WGS) entry which is preliminary data.</text>
</comment>
<dbReference type="PROSITE" id="PS50937">
    <property type="entry name" value="HTH_MERR_2"/>
    <property type="match status" value="1"/>
</dbReference>
<dbReference type="AlphaFoldDB" id="A0A840I9C8"/>
<dbReference type="InterPro" id="IPR009061">
    <property type="entry name" value="DNA-bd_dom_put_sf"/>
</dbReference>
<dbReference type="Pfam" id="PF06445">
    <property type="entry name" value="GyrI-like"/>
    <property type="match status" value="1"/>
</dbReference>
<dbReference type="SUPFAM" id="SSF46955">
    <property type="entry name" value="Putative DNA-binding domain"/>
    <property type="match status" value="1"/>
</dbReference>
<keyword evidence="5" id="KW-1185">Reference proteome</keyword>
<dbReference type="GO" id="GO:0003677">
    <property type="term" value="F:DNA binding"/>
    <property type="evidence" value="ECO:0007669"/>
    <property type="project" value="UniProtKB-KW"/>
</dbReference>
<evidence type="ECO:0000259" key="3">
    <source>
        <dbReference type="PROSITE" id="PS50937"/>
    </source>
</evidence>
<dbReference type="Gene3D" id="3.20.80.10">
    <property type="entry name" value="Regulatory factor, effector binding domain"/>
    <property type="match status" value="1"/>
</dbReference>
<dbReference type="GO" id="GO:0003700">
    <property type="term" value="F:DNA-binding transcription factor activity"/>
    <property type="evidence" value="ECO:0007669"/>
    <property type="project" value="InterPro"/>
</dbReference>
<dbReference type="InterPro" id="IPR047057">
    <property type="entry name" value="MerR_fam"/>
</dbReference>
<dbReference type="Pfam" id="PF13411">
    <property type="entry name" value="MerR_1"/>
    <property type="match status" value="1"/>
</dbReference>
<dbReference type="PANTHER" id="PTHR30204:SF97">
    <property type="entry name" value="MERR FAMILY REGULATORY PROTEIN"/>
    <property type="match status" value="1"/>
</dbReference>
<organism evidence="4 5">
    <name type="scientific">Conexibacter arvalis</name>
    <dbReference type="NCBI Taxonomy" id="912552"/>
    <lineage>
        <taxon>Bacteria</taxon>
        <taxon>Bacillati</taxon>
        <taxon>Actinomycetota</taxon>
        <taxon>Thermoleophilia</taxon>
        <taxon>Solirubrobacterales</taxon>
        <taxon>Conexibacteraceae</taxon>
        <taxon>Conexibacter</taxon>
    </lineage>
</organism>
<evidence type="ECO:0000313" key="5">
    <source>
        <dbReference type="Proteomes" id="UP000585272"/>
    </source>
</evidence>
<dbReference type="Gene3D" id="1.10.1660.10">
    <property type="match status" value="1"/>
</dbReference>
<evidence type="ECO:0000256" key="2">
    <source>
        <dbReference type="SAM" id="MobiDB-lite"/>
    </source>
</evidence>
<accession>A0A840I9C8</accession>
<dbReference type="Proteomes" id="UP000585272">
    <property type="component" value="Unassembled WGS sequence"/>
</dbReference>
<dbReference type="InterPro" id="IPR011256">
    <property type="entry name" value="Reg_factor_effector_dom_sf"/>
</dbReference>
<dbReference type="SUPFAM" id="SSF55136">
    <property type="entry name" value="Probable bacterial effector-binding domain"/>
    <property type="match status" value="1"/>
</dbReference>
<feature type="region of interest" description="Disordered" evidence="2">
    <location>
        <begin position="176"/>
        <end position="199"/>
    </location>
</feature>
<feature type="domain" description="HTH merR-type" evidence="3">
    <location>
        <begin position="1"/>
        <end position="62"/>
    </location>
</feature>
<protein>
    <submittedName>
        <fullName evidence="4">DNA-binding transcriptional MerR regulator</fullName>
    </submittedName>
</protein>
<proteinExistence type="predicted"/>
<reference evidence="4 5" key="1">
    <citation type="submission" date="2020-08" db="EMBL/GenBank/DDBJ databases">
        <title>Genomic Encyclopedia of Archaeal and Bacterial Type Strains, Phase II (KMG-II): from individual species to whole genera.</title>
        <authorList>
            <person name="Goeker M."/>
        </authorList>
    </citation>
    <scope>NUCLEOTIDE SEQUENCE [LARGE SCALE GENOMIC DNA]</scope>
    <source>
        <strain evidence="4 5">DSM 23288</strain>
    </source>
</reference>
<dbReference type="SMART" id="SM00871">
    <property type="entry name" value="AraC_E_bind"/>
    <property type="match status" value="1"/>
</dbReference>
<evidence type="ECO:0000256" key="1">
    <source>
        <dbReference type="ARBA" id="ARBA00023125"/>
    </source>
</evidence>
<dbReference type="InterPro" id="IPR000551">
    <property type="entry name" value="MerR-type_HTH_dom"/>
</dbReference>
<name>A0A840I9C8_9ACTN</name>
<dbReference type="InterPro" id="IPR010499">
    <property type="entry name" value="AraC_E-bd"/>
</dbReference>
<sequence length="277" mass="29658">MTRLSARQLRSYDALGLLAPARVDPETGYRYYHPRQARTAVTIALLRSLDVPLPAIAELLVADEEGAERILAGERARVAAELAARERTLRALERLTSERELMPYPVETAIEPPRRLLALRGTSDAEHLHADAAALVARLGEALPWAVAPDPPVVGLYPLDLDGELAFHVGVEPPAAAGEAPGAPPAAAVPPQAREPLPPGVEPLDLPGGPVARVLHVGSHDELPLAYFPLLAWLQERGHPAVGPVRERHLDDPATVAPERLRTEVSILLHDTGGTAP</sequence>
<evidence type="ECO:0000313" key="4">
    <source>
        <dbReference type="EMBL" id="MBB4660708.1"/>
    </source>
</evidence>
<gene>
    <name evidence="4" type="ORF">BDZ31_000281</name>
</gene>
<dbReference type="EMBL" id="JACHNU010000001">
    <property type="protein sequence ID" value="MBB4660708.1"/>
    <property type="molecule type" value="Genomic_DNA"/>
</dbReference>
<dbReference type="PANTHER" id="PTHR30204">
    <property type="entry name" value="REDOX-CYCLING DRUG-SENSING TRANSCRIPTIONAL ACTIVATOR SOXR"/>
    <property type="match status" value="1"/>
</dbReference>
<keyword evidence="1 4" id="KW-0238">DNA-binding</keyword>
<dbReference type="InterPro" id="IPR029442">
    <property type="entry name" value="GyrI-like"/>
</dbReference>
<dbReference type="SMART" id="SM00422">
    <property type="entry name" value="HTH_MERR"/>
    <property type="match status" value="1"/>
</dbReference>